<name>W0ES43_9BACT</name>
<dbReference type="NCBIfam" id="NF033103">
    <property type="entry name" value="bla_class_A"/>
    <property type="match status" value="1"/>
</dbReference>
<dbReference type="PANTHER" id="PTHR35333">
    <property type="entry name" value="BETA-LACTAMASE"/>
    <property type="match status" value="1"/>
</dbReference>
<evidence type="ECO:0000256" key="2">
    <source>
        <dbReference type="ARBA" id="ARBA00009009"/>
    </source>
</evidence>
<dbReference type="InterPro" id="IPR045155">
    <property type="entry name" value="Beta-lactam_cat"/>
</dbReference>
<dbReference type="GO" id="GO:0046677">
    <property type="term" value="P:response to antibiotic"/>
    <property type="evidence" value="ECO:0007669"/>
    <property type="project" value="InterPro"/>
</dbReference>
<evidence type="ECO:0000256" key="3">
    <source>
        <dbReference type="ARBA" id="ARBA00012865"/>
    </source>
</evidence>
<keyword evidence="6" id="KW-1185">Reference proteome</keyword>
<dbReference type="EMBL" id="CP007034">
    <property type="protein sequence ID" value="AHF11936.1"/>
    <property type="molecule type" value="Genomic_DNA"/>
</dbReference>
<dbReference type="PANTHER" id="PTHR35333:SF3">
    <property type="entry name" value="BETA-LACTAMASE-TYPE TRANSPEPTIDASE FOLD CONTAINING PROTEIN"/>
    <property type="match status" value="1"/>
</dbReference>
<dbReference type="SUPFAM" id="SSF56601">
    <property type="entry name" value="beta-lactamase/transpeptidase-like"/>
    <property type="match status" value="1"/>
</dbReference>
<feature type="domain" description="Beta-lactamase class A catalytic" evidence="4">
    <location>
        <begin position="59"/>
        <end position="273"/>
    </location>
</feature>
<evidence type="ECO:0000256" key="1">
    <source>
        <dbReference type="ARBA" id="ARBA00001526"/>
    </source>
</evidence>
<dbReference type="eggNOG" id="COG2367">
    <property type="taxonomic scope" value="Bacteria"/>
</dbReference>
<dbReference type="KEGG" id="bvs:BARVI_02815"/>
<protein>
    <recommendedName>
        <fullName evidence="3">beta-lactamase</fullName>
        <ecNumber evidence="3">3.5.2.6</ecNumber>
    </recommendedName>
</protein>
<accession>W0ES43</accession>
<sequence length="302" mass="33678">MQINWTILLTILFLWNSTLSSFATIRQEMPMKIDSEIRIISQRHDATIGVAFSLDNRLYIYNDSIRYPLMSVFKLHVAVAALQRMEAKGTQLDEILQIDSSQMQRNTYSPLLDRYPSGSFHISYADLLHYALALSDNNACDILIDYAGGIEAVKACTDGASLTGYDLTETEASMHEHIPACYHNWAHPSSVVQLLQKIHDGALLNEEHTRFMINTLIETSTGNNKIRAGLPAGITMGHKTGSSGKVDGLTIADNDAAFIYLPDGRLCYLVIFVKDSHETDSQNADLIARITRIIYNAVTQVH</sequence>
<reference evidence="5 6" key="1">
    <citation type="submission" date="2013-12" db="EMBL/GenBank/DDBJ databases">
        <authorList>
            <consortium name="DOE Joint Genome Institute"/>
            <person name="Eisen J."/>
            <person name="Huntemann M."/>
            <person name="Han J."/>
            <person name="Chen A."/>
            <person name="Kyrpides N."/>
            <person name="Mavromatis K."/>
            <person name="Markowitz V."/>
            <person name="Palaniappan K."/>
            <person name="Ivanova N."/>
            <person name="Schaumberg A."/>
            <person name="Pati A."/>
            <person name="Liolios K."/>
            <person name="Nordberg H.P."/>
            <person name="Cantor M.N."/>
            <person name="Hua S.X."/>
            <person name="Woyke T."/>
        </authorList>
    </citation>
    <scope>NUCLEOTIDE SEQUENCE [LARGE SCALE GENOMIC DNA]</scope>
    <source>
        <strain evidence="6">DSM 18177</strain>
    </source>
</reference>
<dbReference type="EC" id="3.5.2.6" evidence="3"/>
<dbReference type="AlphaFoldDB" id="W0ES43"/>
<dbReference type="Proteomes" id="UP000018901">
    <property type="component" value="Chromosome"/>
</dbReference>
<dbReference type="Gene3D" id="3.40.710.10">
    <property type="entry name" value="DD-peptidase/beta-lactamase superfamily"/>
    <property type="match status" value="1"/>
</dbReference>
<dbReference type="PRINTS" id="PR00118">
    <property type="entry name" value="BLACTAMASEA"/>
</dbReference>
<comment type="catalytic activity">
    <reaction evidence="1">
        <text>a beta-lactam + H2O = a substituted beta-amino acid</text>
        <dbReference type="Rhea" id="RHEA:20401"/>
        <dbReference type="ChEBI" id="CHEBI:15377"/>
        <dbReference type="ChEBI" id="CHEBI:35627"/>
        <dbReference type="ChEBI" id="CHEBI:140347"/>
        <dbReference type="EC" id="3.5.2.6"/>
    </reaction>
</comment>
<evidence type="ECO:0000313" key="6">
    <source>
        <dbReference type="Proteomes" id="UP000018901"/>
    </source>
</evidence>
<dbReference type="OrthoDB" id="9772863at2"/>
<dbReference type="HOGENOM" id="CLU_031960_0_1_10"/>
<dbReference type="GO" id="GO:0008800">
    <property type="term" value="F:beta-lactamase activity"/>
    <property type="evidence" value="ECO:0007669"/>
    <property type="project" value="UniProtKB-EC"/>
</dbReference>
<evidence type="ECO:0000313" key="5">
    <source>
        <dbReference type="EMBL" id="AHF11936.1"/>
    </source>
</evidence>
<evidence type="ECO:0000259" key="4">
    <source>
        <dbReference type="Pfam" id="PF13354"/>
    </source>
</evidence>
<dbReference type="PATRIC" id="fig|880074.11.peg.588"/>
<dbReference type="InterPro" id="IPR012338">
    <property type="entry name" value="Beta-lactam/transpept-like"/>
</dbReference>
<organism evidence="5 6">
    <name type="scientific">Barnesiella viscericola DSM 18177</name>
    <dbReference type="NCBI Taxonomy" id="880074"/>
    <lineage>
        <taxon>Bacteria</taxon>
        <taxon>Pseudomonadati</taxon>
        <taxon>Bacteroidota</taxon>
        <taxon>Bacteroidia</taxon>
        <taxon>Bacteroidales</taxon>
        <taxon>Barnesiellaceae</taxon>
        <taxon>Barnesiella</taxon>
    </lineage>
</organism>
<dbReference type="Pfam" id="PF13354">
    <property type="entry name" value="Beta-lactamase2"/>
    <property type="match status" value="1"/>
</dbReference>
<comment type="similarity">
    <text evidence="2">Belongs to the class-A beta-lactamase family.</text>
</comment>
<proteinExistence type="inferred from homology"/>
<dbReference type="STRING" id="880074.BARVI_02815"/>
<gene>
    <name evidence="5" type="ORF">BARVI_02815</name>
</gene>
<dbReference type="InterPro" id="IPR000871">
    <property type="entry name" value="Beta-lactam_class-A"/>
</dbReference>
<dbReference type="GO" id="GO:0030655">
    <property type="term" value="P:beta-lactam antibiotic catabolic process"/>
    <property type="evidence" value="ECO:0007669"/>
    <property type="project" value="InterPro"/>
</dbReference>